<dbReference type="InterPro" id="IPR013128">
    <property type="entry name" value="Peptidase_C1A"/>
</dbReference>
<dbReference type="InterPro" id="IPR038765">
    <property type="entry name" value="Papain-like_cys_pep_sf"/>
</dbReference>
<dbReference type="PROSITE" id="PS00640">
    <property type="entry name" value="THIOL_PROTEASE_ASN"/>
    <property type="match status" value="1"/>
</dbReference>
<feature type="domain" description="Peptidase C1A papain C-terminal" evidence="2">
    <location>
        <begin position="64"/>
        <end position="285"/>
    </location>
</feature>
<dbReference type="InterPro" id="IPR025661">
    <property type="entry name" value="Pept_asp_AS"/>
</dbReference>
<organism evidence="3">
    <name type="scientific">Trepomonas sp. PC1</name>
    <dbReference type="NCBI Taxonomy" id="1076344"/>
    <lineage>
        <taxon>Eukaryota</taxon>
        <taxon>Metamonada</taxon>
        <taxon>Diplomonadida</taxon>
        <taxon>Hexamitidae</taxon>
        <taxon>Hexamitinae</taxon>
        <taxon>Trepomonas</taxon>
    </lineage>
</organism>
<dbReference type="EMBL" id="GDID01000954">
    <property type="protein sequence ID" value="JAP95652.1"/>
    <property type="molecule type" value="Transcribed_RNA"/>
</dbReference>
<proteinExistence type="inferred from homology"/>
<evidence type="ECO:0000256" key="1">
    <source>
        <dbReference type="ARBA" id="ARBA00008455"/>
    </source>
</evidence>
<dbReference type="SMART" id="SM00645">
    <property type="entry name" value="Pept_C1"/>
    <property type="match status" value="1"/>
</dbReference>
<comment type="similarity">
    <text evidence="1">Belongs to the peptidase C1 family.</text>
</comment>
<reference evidence="3" key="1">
    <citation type="submission" date="2015-07" db="EMBL/GenBank/DDBJ databases">
        <title>Adaptation to a free-living lifestyle via gene acquisitions in the diplomonad Trepomonas sp. PC1.</title>
        <authorList>
            <person name="Xu F."/>
            <person name="Jerlstrom-Hultqvist J."/>
            <person name="Kolisko M."/>
            <person name="Simpson A.G.B."/>
            <person name="Roger A.J."/>
            <person name="Svard S.G."/>
            <person name="Andersson J.O."/>
        </authorList>
    </citation>
    <scope>NUCLEOTIDE SEQUENCE</scope>
    <source>
        <strain evidence="3">PC1</strain>
    </source>
</reference>
<dbReference type="Pfam" id="PF00112">
    <property type="entry name" value="Peptidase_C1"/>
    <property type="match status" value="1"/>
</dbReference>
<evidence type="ECO:0000259" key="2">
    <source>
        <dbReference type="SMART" id="SM00645"/>
    </source>
</evidence>
<dbReference type="SUPFAM" id="SSF54001">
    <property type="entry name" value="Cysteine proteinases"/>
    <property type="match status" value="1"/>
</dbReference>
<dbReference type="GO" id="GO:0008234">
    <property type="term" value="F:cysteine-type peptidase activity"/>
    <property type="evidence" value="ECO:0007669"/>
    <property type="project" value="InterPro"/>
</dbReference>
<evidence type="ECO:0000313" key="3">
    <source>
        <dbReference type="EMBL" id="JAP95652.1"/>
    </source>
</evidence>
<dbReference type="GO" id="GO:0006508">
    <property type="term" value="P:proteolysis"/>
    <property type="evidence" value="ECO:0007669"/>
    <property type="project" value="InterPro"/>
</dbReference>
<gene>
    <name evidence="3" type="ORF">TPC1_11277</name>
</gene>
<feature type="non-terminal residue" evidence="3">
    <location>
        <position position="1"/>
    </location>
</feature>
<dbReference type="InterPro" id="IPR000668">
    <property type="entry name" value="Peptidase_C1A_C"/>
</dbReference>
<dbReference type="AlphaFoldDB" id="A0A146KG15"/>
<name>A0A146KG15_9EUKA</name>
<sequence length="286" mass="32839">LLSQSYTYKHQTLEILRNIPDLTWVPAIPKNYKQYSVGQSNQVLKTKQFKPLFEQKPSDIDRANEISWDWRQIKGNCFRDKPIDQENCAAPQALSIAAQLSMTRCIRGKDQARIDYSEQYIISCDTSTKGCEGGFSMFVQNFMRDYGTTTSQCVSYKSGKDGNKRQCPRTCDDNTPLPPLIKSKNFDNVCQDEPAMRSAVKFSPVQSAMTVYEDFFFYEKGIYSHKTGENLGYQNVLIIGWGETNGVRFWICQNSWGPEWGENGYFKIQRANNECGIEKDCFLMLP</sequence>
<dbReference type="PANTHER" id="PTHR12411">
    <property type="entry name" value="CYSTEINE PROTEASE FAMILY C1-RELATED"/>
    <property type="match status" value="1"/>
</dbReference>
<protein>
    <submittedName>
        <fullName evidence="3">Cathepsin B</fullName>
    </submittedName>
</protein>
<dbReference type="Gene3D" id="3.90.70.10">
    <property type="entry name" value="Cysteine proteinases"/>
    <property type="match status" value="1"/>
</dbReference>
<accession>A0A146KG15</accession>